<sequence length="494" mass="51345">MQQEQRAEGGQNVPEEDRELQQASPRQREREKTLPRSGPDVLPLTLSIATHDGLCSVFLPRNTRVPVRKTKVFESAKDNQKNFEIKVVQGERRFAKDNKELSMFILEGGRGHQARGGGPCEGRGERALPPPGHAAACAGREGSPGLQGRAGARGAPPEYKLAKLLQASVHPPVHARSGSAPRGPSGLAVQSPIDRLRSGGSATEFNDTASVSSSTRSVFSTRSAPPGASAQSRLESMYREHGRGTSSASAASTPARGAARPPRPRSGSAQRSAPPRGAGAPQGGGRGAGRRPKLSAEAERRARIAQMQQMYGLGAAQDRGGLPAAQRGAARGAAGGPATAAACARVGAAADPGGGALGGTARESGAAGGGGPGRRWGHARPHSMEPHAETRRGVARRVPRGPLRVRAALRGLSCSPPAASSPLQSSDKLICSVQCWRFLLDIDFWKSKIARTEKDSPRLQDDATGATRGATGSCAICAIAMASWARQGVAVVKP</sequence>
<accession>A0ABN9X1B1</accession>
<protein>
    <submittedName>
        <fullName evidence="4">Uncharacterized protein</fullName>
    </submittedName>
</protein>
<organism evidence="4 5">
    <name type="scientific">Prorocentrum cordatum</name>
    <dbReference type="NCBI Taxonomy" id="2364126"/>
    <lineage>
        <taxon>Eukaryota</taxon>
        <taxon>Sar</taxon>
        <taxon>Alveolata</taxon>
        <taxon>Dinophyceae</taxon>
        <taxon>Prorocentrales</taxon>
        <taxon>Prorocentraceae</taxon>
        <taxon>Prorocentrum</taxon>
    </lineage>
</organism>
<feature type="compositionally biased region" description="Low complexity" evidence="3">
    <location>
        <begin position="244"/>
        <end position="279"/>
    </location>
</feature>
<dbReference type="Pfam" id="PF00012">
    <property type="entry name" value="HSP70"/>
    <property type="match status" value="1"/>
</dbReference>
<reference evidence="4" key="1">
    <citation type="submission" date="2023-10" db="EMBL/GenBank/DDBJ databases">
        <authorList>
            <person name="Chen Y."/>
            <person name="Shah S."/>
            <person name="Dougan E. K."/>
            <person name="Thang M."/>
            <person name="Chan C."/>
        </authorList>
    </citation>
    <scope>NUCLEOTIDE SEQUENCE [LARGE SCALE GENOMIC DNA]</scope>
</reference>
<proteinExistence type="predicted"/>
<dbReference type="Gene3D" id="2.60.34.10">
    <property type="entry name" value="Substrate Binding Domain Of DNAk, Chain A, domain 1"/>
    <property type="match status" value="1"/>
</dbReference>
<evidence type="ECO:0000313" key="5">
    <source>
        <dbReference type="Proteomes" id="UP001189429"/>
    </source>
</evidence>
<keyword evidence="1" id="KW-0547">Nucleotide-binding</keyword>
<evidence type="ECO:0000313" key="4">
    <source>
        <dbReference type="EMBL" id="CAK0892436.1"/>
    </source>
</evidence>
<feature type="compositionally biased region" description="Low complexity" evidence="3">
    <location>
        <begin position="210"/>
        <end position="223"/>
    </location>
</feature>
<feature type="compositionally biased region" description="Polar residues" evidence="3">
    <location>
        <begin position="200"/>
        <end position="209"/>
    </location>
</feature>
<feature type="region of interest" description="Disordered" evidence="3">
    <location>
        <begin position="1"/>
        <end position="41"/>
    </location>
</feature>
<feature type="region of interest" description="Disordered" evidence="3">
    <location>
        <begin position="171"/>
        <end position="298"/>
    </location>
</feature>
<dbReference type="EMBL" id="CAUYUJ010019615">
    <property type="protein sequence ID" value="CAK0892436.1"/>
    <property type="molecule type" value="Genomic_DNA"/>
</dbReference>
<dbReference type="Proteomes" id="UP001189429">
    <property type="component" value="Unassembled WGS sequence"/>
</dbReference>
<feature type="region of interest" description="Disordered" evidence="3">
    <location>
        <begin position="355"/>
        <end position="398"/>
    </location>
</feature>
<gene>
    <name evidence="4" type="ORF">PCOR1329_LOCUS72094</name>
</gene>
<dbReference type="InterPro" id="IPR029047">
    <property type="entry name" value="HSP70_peptide-bd_sf"/>
</dbReference>
<feature type="compositionally biased region" description="Basic and acidic residues" evidence="3">
    <location>
        <begin position="382"/>
        <end position="392"/>
    </location>
</feature>
<dbReference type="SUPFAM" id="SSF100920">
    <property type="entry name" value="Heat shock protein 70kD (HSP70), peptide-binding domain"/>
    <property type="match status" value="1"/>
</dbReference>
<keyword evidence="2" id="KW-0067">ATP-binding</keyword>
<keyword evidence="5" id="KW-1185">Reference proteome</keyword>
<evidence type="ECO:0000256" key="2">
    <source>
        <dbReference type="ARBA" id="ARBA00022840"/>
    </source>
</evidence>
<comment type="caution">
    <text evidence="4">The sequence shown here is derived from an EMBL/GenBank/DDBJ whole genome shotgun (WGS) entry which is preliminary data.</text>
</comment>
<evidence type="ECO:0000256" key="1">
    <source>
        <dbReference type="ARBA" id="ARBA00022741"/>
    </source>
</evidence>
<evidence type="ECO:0000256" key="3">
    <source>
        <dbReference type="SAM" id="MobiDB-lite"/>
    </source>
</evidence>
<name>A0ABN9X1B1_9DINO</name>
<dbReference type="InterPro" id="IPR013126">
    <property type="entry name" value="Hsp_70_fam"/>
</dbReference>